<protein>
    <submittedName>
        <fullName evidence="2">Uncharacterized protein</fullName>
    </submittedName>
</protein>
<evidence type="ECO:0000313" key="3">
    <source>
        <dbReference type="Proteomes" id="UP001169063"/>
    </source>
</evidence>
<dbReference type="EMBL" id="JAUKTR010000003">
    <property type="protein sequence ID" value="MDO1559366.1"/>
    <property type="molecule type" value="Genomic_DNA"/>
</dbReference>
<keyword evidence="1" id="KW-0732">Signal</keyword>
<sequence>MSTLLSKRTLLQTLAGLAIASAAGLAQARTPAIAAIDAEGAADIGRSWLAQHPETASALRADLVPPSDDAPLRLRSRVRDDFRAGRMFIHRGWYLSETEARLCALITIS</sequence>
<keyword evidence="3" id="KW-1185">Reference proteome</keyword>
<gene>
    <name evidence="2" type="ORF">Q0812_07985</name>
</gene>
<reference evidence="2" key="1">
    <citation type="submission" date="2023-07" db="EMBL/GenBank/DDBJ databases">
        <title>Brevundimonas soil sp. nov., isolated from the soil of chemical plant.</title>
        <authorList>
            <person name="Wu N."/>
        </authorList>
    </citation>
    <scope>NUCLEOTIDE SEQUENCE</scope>
    <source>
        <strain evidence="2">XZ-24</strain>
    </source>
</reference>
<organism evidence="2 3">
    <name type="scientific">Peiella sedimenti</name>
    <dbReference type="NCBI Taxonomy" id="3061083"/>
    <lineage>
        <taxon>Bacteria</taxon>
        <taxon>Pseudomonadati</taxon>
        <taxon>Pseudomonadota</taxon>
        <taxon>Alphaproteobacteria</taxon>
        <taxon>Caulobacterales</taxon>
        <taxon>Caulobacteraceae</taxon>
        <taxon>Peiella</taxon>
    </lineage>
</organism>
<accession>A0ABT8SLY4</accession>
<comment type="caution">
    <text evidence="2">The sequence shown here is derived from an EMBL/GenBank/DDBJ whole genome shotgun (WGS) entry which is preliminary data.</text>
</comment>
<proteinExistence type="predicted"/>
<dbReference type="Proteomes" id="UP001169063">
    <property type="component" value="Unassembled WGS sequence"/>
</dbReference>
<feature type="chain" id="PRO_5047335335" evidence="1">
    <location>
        <begin position="29"/>
        <end position="109"/>
    </location>
</feature>
<evidence type="ECO:0000313" key="2">
    <source>
        <dbReference type="EMBL" id="MDO1559366.1"/>
    </source>
</evidence>
<dbReference type="InterPro" id="IPR006311">
    <property type="entry name" value="TAT_signal"/>
</dbReference>
<evidence type="ECO:0000256" key="1">
    <source>
        <dbReference type="SAM" id="SignalP"/>
    </source>
</evidence>
<dbReference type="RefSeq" id="WP_302109799.1">
    <property type="nucleotide sequence ID" value="NZ_JAUKTR010000003.1"/>
</dbReference>
<feature type="signal peptide" evidence="1">
    <location>
        <begin position="1"/>
        <end position="28"/>
    </location>
</feature>
<name>A0ABT8SLY4_9CAUL</name>
<dbReference type="PROSITE" id="PS51318">
    <property type="entry name" value="TAT"/>
    <property type="match status" value="1"/>
</dbReference>